<name>A0ACB6FEJ6_9PLEO</name>
<sequence>MPVAPPLPPLSLRQILFVHLIVFQEVVFGYHVYGYEIFRWLDIICGTFYSASYSIAFLSSSGDFTPRLPDMSQIKTSYMYRAYIMRMRCDTFCSIMQPFVEQHLESKLLRRTTGFAPWITDRSLTELLGLSNATEWRRFRAIPYILLVSDLRGFHNPPGHSVLVITDAHGEEYIFDGTIDQYEWNWTTHWLMTKDELVKSHMDLSQAPYLEEYFGGDQIVRAEALSMNNEYGYWAVASRRMEQIFEQMDWHSLRGCAEDEIEAQIRTLSRANFAGVHEAVAQ</sequence>
<dbReference type="EMBL" id="PDWZ02000009">
    <property type="protein sequence ID" value="KAB2102775.1"/>
    <property type="molecule type" value="Genomic_DNA"/>
</dbReference>
<protein>
    <submittedName>
        <fullName evidence="1">Uncharacterized protein</fullName>
    </submittedName>
</protein>
<evidence type="ECO:0000313" key="1">
    <source>
        <dbReference type="EMBL" id="KAB2102775.1"/>
    </source>
</evidence>
<accession>A0ACB6FEJ6</accession>
<comment type="caution">
    <text evidence="1">The sequence shown here is derived from an EMBL/GenBank/DDBJ whole genome shotgun (WGS) entry which is preliminary data.</text>
</comment>
<gene>
    <name evidence="1" type="ORF">AG0111_0g9151</name>
</gene>
<keyword evidence="2" id="KW-1185">Reference proteome</keyword>
<reference evidence="1 2" key="1">
    <citation type="journal article" date="2019" name="bioRxiv">
        <title>Genomics, evolutionary history and diagnostics of the Alternaria alternata species group including apple and Asian pear pathotypes.</title>
        <authorList>
            <person name="Armitage A.D."/>
            <person name="Cockerton H.M."/>
            <person name="Sreenivasaprasad S."/>
            <person name="Woodhall J.W."/>
            <person name="Lane C.R."/>
            <person name="Harrison R.J."/>
            <person name="Clarkson J.P."/>
        </authorList>
    </citation>
    <scope>NUCLEOTIDE SEQUENCE [LARGE SCALE GENOMIC DNA]</scope>
    <source>
        <strain evidence="1 2">FERA 650</strain>
    </source>
</reference>
<evidence type="ECO:0000313" key="2">
    <source>
        <dbReference type="Proteomes" id="UP000293547"/>
    </source>
</evidence>
<proteinExistence type="predicted"/>
<organism evidence="1 2">
    <name type="scientific">Alternaria gaisen</name>
    <dbReference type="NCBI Taxonomy" id="167740"/>
    <lineage>
        <taxon>Eukaryota</taxon>
        <taxon>Fungi</taxon>
        <taxon>Dikarya</taxon>
        <taxon>Ascomycota</taxon>
        <taxon>Pezizomycotina</taxon>
        <taxon>Dothideomycetes</taxon>
        <taxon>Pleosporomycetidae</taxon>
        <taxon>Pleosporales</taxon>
        <taxon>Pleosporineae</taxon>
        <taxon>Pleosporaceae</taxon>
        <taxon>Alternaria</taxon>
        <taxon>Alternaria sect. Alternaria</taxon>
    </lineage>
</organism>
<dbReference type="Proteomes" id="UP000293547">
    <property type="component" value="Unassembled WGS sequence"/>
</dbReference>